<reference evidence="1" key="1">
    <citation type="submission" date="2022-01" db="EMBL/GenBank/DDBJ databases">
        <title>Genome sequencing of Zunongwangia sp. M21534 genome.</title>
        <authorList>
            <person name="Chen Y."/>
            <person name="Dong C."/>
            <person name="Shao Z."/>
        </authorList>
    </citation>
    <scope>NUCLEOTIDE SEQUENCE</scope>
    <source>
        <strain evidence="1">MCCC M21534</strain>
    </source>
</reference>
<dbReference type="Proteomes" id="UP001139521">
    <property type="component" value="Unassembled WGS sequence"/>
</dbReference>
<evidence type="ECO:0000313" key="1">
    <source>
        <dbReference type="EMBL" id="MCL6217339.1"/>
    </source>
</evidence>
<organism evidence="1 2">
    <name type="scientific">Zunongwangia pacifica</name>
    <dbReference type="NCBI Taxonomy" id="2911062"/>
    <lineage>
        <taxon>Bacteria</taxon>
        <taxon>Pseudomonadati</taxon>
        <taxon>Bacteroidota</taxon>
        <taxon>Flavobacteriia</taxon>
        <taxon>Flavobacteriales</taxon>
        <taxon>Flavobacteriaceae</taxon>
        <taxon>Zunongwangia</taxon>
    </lineage>
</organism>
<protein>
    <submittedName>
        <fullName evidence="1">Uncharacterized protein</fullName>
    </submittedName>
</protein>
<dbReference type="EMBL" id="JAKHSK010000003">
    <property type="protein sequence ID" value="MCL6217339.1"/>
    <property type="molecule type" value="Genomic_DNA"/>
</dbReference>
<dbReference type="RefSeq" id="WP_249600323.1">
    <property type="nucleotide sequence ID" value="NZ_JAKHSK010000003.1"/>
</dbReference>
<evidence type="ECO:0000313" key="2">
    <source>
        <dbReference type="Proteomes" id="UP001139521"/>
    </source>
</evidence>
<comment type="caution">
    <text evidence="1">The sequence shown here is derived from an EMBL/GenBank/DDBJ whole genome shotgun (WGS) entry which is preliminary data.</text>
</comment>
<sequence>MKTRLLILGLSGILIVSCKNNKEEDTTKNQSVVESQQPEDKEEIPVKMCYLYASENDTISLNIEKLEEDISGSLVYMLHEKDINRGEISGTMKGDTLFADYEYMSEGENSVRPVMFLKRDNQFIEGFTSEDTSAYTFNEDFALTRTNCGVN</sequence>
<keyword evidence="2" id="KW-1185">Reference proteome</keyword>
<dbReference type="AlphaFoldDB" id="A0A9X1ZZF5"/>
<accession>A0A9X1ZZF5</accession>
<gene>
    <name evidence="1" type="ORF">L1967_03440</name>
</gene>
<name>A0A9X1ZZF5_9FLAO</name>
<dbReference type="PROSITE" id="PS51257">
    <property type="entry name" value="PROKAR_LIPOPROTEIN"/>
    <property type="match status" value="1"/>
</dbReference>
<proteinExistence type="predicted"/>